<gene>
    <name evidence="1" type="ORF">DMB90_04385</name>
</gene>
<dbReference type="InterPro" id="IPR007833">
    <property type="entry name" value="Capsule_polysaccharide_synth"/>
</dbReference>
<name>A0A5P6AA29_RAOPL</name>
<dbReference type="Pfam" id="PF05159">
    <property type="entry name" value="Capsule_synth"/>
    <property type="match status" value="1"/>
</dbReference>
<dbReference type="GO" id="GO:0015774">
    <property type="term" value="P:polysaccharide transport"/>
    <property type="evidence" value="ECO:0007669"/>
    <property type="project" value="InterPro"/>
</dbReference>
<sequence>MLVRAHPGSLFRLRDDVFTIDDSANSLAFINKCKEVFTINSSVGLEAMLTGKKITVLGDCSYAFINELTVAAARVNAAAFYLFSYTVPLIWYSIRSTSTSDYAILKNKRLSANILSFTQRICRVTPQRLLLPCHH</sequence>
<protein>
    <recommendedName>
        <fullName evidence="2">Capsule polysaccharide biosynthesis protein</fullName>
    </recommendedName>
</protein>
<reference evidence="1" key="1">
    <citation type="submission" date="2018-05" db="EMBL/GenBank/DDBJ databases">
        <title>Bacterial isolates from healthy term breastfed infants carrying antibiotic resistance genes.</title>
        <authorList>
            <person name="Casaburi G."/>
        </authorList>
    </citation>
    <scope>NUCLEOTIDE SEQUENCE [LARGE SCALE GENOMIC DNA]</scope>
    <source>
        <strain evidence="1">7084_4</strain>
    </source>
</reference>
<evidence type="ECO:0000313" key="1">
    <source>
        <dbReference type="EMBL" id="QFG76494.1"/>
    </source>
</evidence>
<proteinExistence type="predicted"/>
<accession>A0A5P6AA29</accession>
<dbReference type="EMBL" id="CP029752">
    <property type="protein sequence ID" value="QFG76494.1"/>
    <property type="molecule type" value="Genomic_DNA"/>
</dbReference>
<organism evidence="1">
    <name type="scientific">Raoultella planticola</name>
    <name type="common">Klebsiella planticola</name>
    <dbReference type="NCBI Taxonomy" id="575"/>
    <lineage>
        <taxon>Bacteria</taxon>
        <taxon>Pseudomonadati</taxon>
        <taxon>Pseudomonadota</taxon>
        <taxon>Gammaproteobacteria</taxon>
        <taxon>Enterobacterales</taxon>
        <taxon>Enterobacteriaceae</taxon>
        <taxon>Klebsiella/Raoultella group</taxon>
        <taxon>Raoultella</taxon>
    </lineage>
</organism>
<dbReference type="AlphaFoldDB" id="A0A5P6AA29"/>
<dbReference type="GO" id="GO:0000271">
    <property type="term" value="P:polysaccharide biosynthetic process"/>
    <property type="evidence" value="ECO:0007669"/>
    <property type="project" value="InterPro"/>
</dbReference>
<evidence type="ECO:0008006" key="2">
    <source>
        <dbReference type="Google" id="ProtNLM"/>
    </source>
</evidence>